<evidence type="ECO:0000313" key="1">
    <source>
        <dbReference type="EMBL" id="JAS22019.1"/>
    </source>
</evidence>
<dbReference type="AlphaFoldDB" id="A0A1B6D8K5"/>
<gene>
    <name evidence="1" type="ORF">g.33619</name>
</gene>
<proteinExistence type="predicted"/>
<dbReference type="EMBL" id="GEDC01015279">
    <property type="protein sequence ID" value="JAS22019.1"/>
    <property type="molecule type" value="Transcribed_RNA"/>
</dbReference>
<protein>
    <submittedName>
        <fullName evidence="1">Uncharacterized protein</fullName>
    </submittedName>
</protein>
<accession>A0A1B6D8K5</accession>
<organism evidence="1">
    <name type="scientific">Clastoptera arizonana</name>
    <name type="common">Arizona spittle bug</name>
    <dbReference type="NCBI Taxonomy" id="38151"/>
    <lineage>
        <taxon>Eukaryota</taxon>
        <taxon>Metazoa</taxon>
        <taxon>Ecdysozoa</taxon>
        <taxon>Arthropoda</taxon>
        <taxon>Hexapoda</taxon>
        <taxon>Insecta</taxon>
        <taxon>Pterygota</taxon>
        <taxon>Neoptera</taxon>
        <taxon>Paraneoptera</taxon>
        <taxon>Hemiptera</taxon>
        <taxon>Auchenorrhyncha</taxon>
        <taxon>Cercopoidea</taxon>
        <taxon>Clastopteridae</taxon>
        <taxon>Clastoptera</taxon>
    </lineage>
</organism>
<sequence>MCYYSSFFRWNITQNSVSKQRVLNFNHVNKIILTITKLTNDTAFNVTFQKYINPPISTTIIIIVITTIKDAIISNPIKKNVARKIASNESPKFFKVSGHMVKYCSKNT</sequence>
<name>A0A1B6D8K5_9HEMI</name>
<reference evidence="1" key="1">
    <citation type="submission" date="2015-12" db="EMBL/GenBank/DDBJ databases">
        <title>De novo transcriptome assembly of four potential Pierce s Disease insect vectors from Arizona vineyards.</title>
        <authorList>
            <person name="Tassone E.E."/>
        </authorList>
    </citation>
    <scope>NUCLEOTIDE SEQUENCE</scope>
</reference>